<keyword evidence="5" id="KW-1185">Reference proteome</keyword>
<dbReference type="EMBL" id="JANIEX010000614">
    <property type="protein sequence ID" value="KAJ3564960.1"/>
    <property type="molecule type" value="Genomic_DNA"/>
</dbReference>
<dbReference type="PROSITE" id="PS50837">
    <property type="entry name" value="NACHT"/>
    <property type="match status" value="1"/>
</dbReference>
<accession>A0AAD5YNJ4</accession>
<dbReference type="PANTHER" id="PTHR10039">
    <property type="entry name" value="AMELOGENIN"/>
    <property type="match status" value="1"/>
</dbReference>
<feature type="compositionally biased region" description="Basic and acidic residues" evidence="2">
    <location>
        <begin position="1122"/>
        <end position="1149"/>
    </location>
</feature>
<reference evidence="4" key="1">
    <citation type="submission" date="2022-07" db="EMBL/GenBank/DDBJ databases">
        <title>Genome Sequence of Leucocoprinus birnbaumii.</title>
        <authorList>
            <person name="Buettner E."/>
        </authorList>
    </citation>
    <scope>NUCLEOTIDE SEQUENCE</scope>
    <source>
        <strain evidence="4">VT141</strain>
    </source>
</reference>
<dbReference type="InterPro" id="IPR007111">
    <property type="entry name" value="NACHT_NTPase"/>
</dbReference>
<gene>
    <name evidence="4" type="ORF">NP233_g7946</name>
</gene>
<dbReference type="InterPro" id="IPR056884">
    <property type="entry name" value="NPHP3-like_N"/>
</dbReference>
<dbReference type="AlphaFoldDB" id="A0AAD5YNJ4"/>
<sequence length="1163" mass="132869">MSYTDHYSWFPVPSAPGPFDTDGGDLEQQYATTTTPFIIDPYYPLPEPTVPSSFYHGGFSENLPLSTNSGLQVDPILDVAANNISQASGITEEPTVACTPMATYSSVFMQGTHMLSNSIINNPIMIDGNIDKSYTDREMMKLLEQKAMVDATFDSCARQYTAPHCHSETRVPLREKATAWIEDINREEPLFWLYGPAGAGKSAIAQFLMEYCAKHDFLAAGLFLSRANKRNDASRIIPSLVHQLALAFTPYRKLVTHLLENNPSILHKRMSIQFDQLIDKPATIFKAADSQGRPKPVLLLLDGLDECDNEAAQREIIQLILPFSIKCKTQRIPLVWIVTSRPEWQIVSTFDDFDSELRREELLMDTPEARRDVAIVLRDGFTRIRKKYSDAFSADDEWPTDTQLHLINSAASGNMLLASIVVDFVDNDDPPGNLDQCLKFFEGKLTSNERNPFDPLAAFYRGVLLGIPPTLLRKTLLILYFEILARENGVTASSVLEIASFFLIDQATFYNCMRRLRSVLCVPSPTDTESLERYRGIEFSHASFSDYLKVSLQAGNFGFPETDVHEDIRARCIQWYIVLTDIKLGRRSVDYLSNKLFEHQIRYATPIENRTARTQPFWPRDHQLLSTYASLVSSWGASLVQYSPSSVDYDFSAFYFYPIDKELEDVHAASIIRDIQWSPVLGYFFLGIGPKTALVVACPGLMNGSLYWQQSSRKIEDRYSSQLGVEGRYLLYRLITTTQDQCDQNQTGELAGRDTVSDSSLACTVVSFIYNSPHCNPTMRLKVVIDAISATNDSTNIIQRLSRAIFLEIPREIFRAARQILAFFICCEASEEEARMVHSQDLANFLELDLEIMHKALHWLSPFIYWWSPSCQPQSIFMEMHIIHFNLHREQFVSHWSVSNQWKEIGHDPFFCLDEEACIQIFEAWTRGVSRSLKEGLDFFPNSPYMDDFDFLLQGWSAIYSIHTSRGFTRVLNALSEFPFCRLIRHGSPFGELMLRDCTGFSELVYRLSDPYTSGNIIRTQPICEMDELLLKRFEKELELWDYEYEFAEFPMTRLALSEDVRFGLVSLCPEDPSSPEKCGEDPESSEAFHIFFLGYGENTCLITMFPLETWDEVKNGGMSESQKDVQRDEVKEGIQEKIDNDCRYRDPPRGPWSWNMSVNQTE</sequence>
<evidence type="ECO:0000313" key="5">
    <source>
        <dbReference type="Proteomes" id="UP001213000"/>
    </source>
</evidence>
<dbReference type="Pfam" id="PF24883">
    <property type="entry name" value="NPHP3_N"/>
    <property type="match status" value="1"/>
</dbReference>
<feature type="region of interest" description="Disordered" evidence="2">
    <location>
        <begin position="1119"/>
        <end position="1163"/>
    </location>
</feature>
<protein>
    <recommendedName>
        <fullName evidence="3">NACHT domain-containing protein</fullName>
    </recommendedName>
</protein>
<dbReference type="Gene3D" id="3.40.50.300">
    <property type="entry name" value="P-loop containing nucleotide triphosphate hydrolases"/>
    <property type="match status" value="1"/>
</dbReference>
<evidence type="ECO:0000259" key="3">
    <source>
        <dbReference type="PROSITE" id="PS50837"/>
    </source>
</evidence>
<dbReference type="Proteomes" id="UP001213000">
    <property type="component" value="Unassembled WGS sequence"/>
</dbReference>
<comment type="caution">
    <text evidence="4">The sequence shown here is derived from an EMBL/GenBank/DDBJ whole genome shotgun (WGS) entry which is preliminary data.</text>
</comment>
<keyword evidence="1" id="KW-0677">Repeat</keyword>
<proteinExistence type="predicted"/>
<dbReference type="PANTHER" id="PTHR10039:SF14">
    <property type="entry name" value="NACHT DOMAIN-CONTAINING PROTEIN"/>
    <property type="match status" value="1"/>
</dbReference>
<evidence type="ECO:0000256" key="1">
    <source>
        <dbReference type="ARBA" id="ARBA00022737"/>
    </source>
</evidence>
<dbReference type="InterPro" id="IPR027417">
    <property type="entry name" value="P-loop_NTPase"/>
</dbReference>
<feature type="domain" description="NACHT" evidence="3">
    <location>
        <begin position="189"/>
        <end position="342"/>
    </location>
</feature>
<evidence type="ECO:0000313" key="4">
    <source>
        <dbReference type="EMBL" id="KAJ3564960.1"/>
    </source>
</evidence>
<dbReference type="SUPFAM" id="SSF52540">
    <property type="entry name" value="P-loop containing nucleoside triphosphate hydrolases"/>
    <property type="match status" value="1"/>
</dbReference>
<name>A0AAD5YNJ4_9AGAR</name>
<organism evidence="4 5">
    <name type="scientific">Leucocoprinus birnbaumii</name>
    <dbReference type="NCBI Taxonomy" id="56174"/>
    <lineage>
        <taxon>Eukaryota</taxon>
        <taxon>Fungi</taxon>
        <taxon>Dikarya</taxon>
        <taxon>Basidiomycota</taxon>
        <taxon>Agaricomycotina</taxon>
        <taxon>Agaricomycetes</taxon>
        <taxon>Agaricomycetidae</taxon>
        <taxon>Agaricales</taxon>
        <taxon>Agaricineae</taxon>
        <taxon>Agaricaceae</taxon>
        <taxon>Leucocoprinus</taxon>
    </lineage>
</organism>
<evidence type="ECO:0000256" key="2">
    <source>
        <dbReference type="SAM" id="MobiDB-lite"/>
    </source>
</evidence>